<sequence>MTNPFDFSRRQTGPDEEQTRQMLQAVGAASLEELIDQTIPAEIRLKEPLRLPQAMTQAQYLAHFHQLASLNKPFKNYIGLGYCSVPMEPVIQRNIFENPAWYTSYTPYQAEISQGRLEALMNFQTMVASLTGLPIANASLLDEGTSAAEAMLMLFHARSREQKKAGVSKFFVSENVLPQTLDVLKTRAEPLGIELVEGDEFAFSPQPDYFGMMLQYPTATGAVEDYRQVVEQAHQAGVKVVVAADILSLALLIPPGEWGADVAVGSTQRFGIPMGFGGPAAAYFATREEYKRELPGRIIGLSVDKAGRPALRMALQMREQHIKREKATSNICTASVLMAVMAGMYAVYYGPEGIGKMARHTHAMAVTLAEILERLGYRQLNASFFDTLLLHTGDDTERIREIAEGEGINFLYVDEDKVGITLSQYTSLAEMNRIAYVFAAAHEVFRDPVLQLSQECRVPSELLRRSAFLTQKVFRSYHSETEMMRYIKSLERKDISLTHSMIPLGSCTMKLNAAFEMIPLSHPLWGDVHPFAPEEQTEGYRTMLSRLEAFLSEITGMSATSLQPLSGASGEYAGLRVIQRYQQDNGQGHRDVCLIPASAHGTNPASAAMAGYQIVTIRSNDDGTIDVDDLRARAEEYKDRLSCVMITYPSTYGIFEGTVAQIVEIVHACGGQVYMDGANMNAQVGLTSPGYIGADVCHLNLHKTFAMPHGGGGPGVGSISVKNHLAPYLPGNPVVRAGGEKECSAVSSAPWGAAMIDAISYGYILALGAEGLTRATQYAILNANYLKARLEKHFDILYSGPNGRTAHELIVDLRPIKEKYGVTAGDVSKRLMDYGFHAPTVSFPVHETLMVEPTESESKDELDRFADALIHILEEIRSIEDPQNNLLVNAPHPLYAVTADTWDRPYTRSEAAYPLPWIEANKYFTPVGRVDDGFGDRNLVCVWPE</sequence>
<evidence type="ECO:0000256" key="7">
    <source>
        <dbReference type="ARBA" id="ARBA00023002"/>
    </source>
</evidence>
<dbReference type="GO" id="GO:0005829">
    <property type="term" value="C:cytosol"/>
    <property type="evidence" value="ECO:0007669"/>
    <property type="project" value="TreeGrafter"/>
</dbReference>
<dbReference type="InterPro" id="IPR049316">
    <property type="entry name" value="GDC-P_C"/>
</dbReference>
<comment type="caution">
    <text evidence="13">The sequence shown here is derived from an EMBL/GenBank/DDBJ whole genome shotgun (WGS) entry which is preliminary data.</text>
</comment>
<keyword evidence="7 13" id="KW-0560">Oxidoreductase</keyword>
<dbReference type="EMBL" id="DVLY01000094">
    <property type="protein sequence ID" value="HIT97987.1"/>
    <property type="molecule type" value="Genomic_DNA"/>
</dbReference>
<dbReference type="Gene3D" id="3.90.1150.10">
    <property type="entry name" value="Aspartate Aminotransferase, domain 1"/>
    <property type="match status" value="2"/>
</dbReference>
<feature type="modified residue" description="N6-(pyridoxal phosphate)lysine" evidence="9">
    <location>
        <position position="703"/>
    </location>
</feature>
<evidence type="ECO:0000256" key="2">
    <source>
        <dbReference type="ARBA" id="ARBA00003788"/>
    </source>
</evidence>
<dbReference type="FunFam" id="3.40.640.10:FF:000007">
    <property type="entry name" value="glycine dehydrogenase (Decarboxylating), mitochondrial"/>
    <property type="match status" value="1"/>
</dbReference>
<dbReference type="GO" id="GO:0016594">
    <property type="term" value="F:glycine binding"/>
    <property type="evidence" value="ECO:0007669"/>
    <property type="project" value="TreeGrafter"/>
</dbReference>
<evidence type="ECO:0000256" key="6">
    <source>
        <dbReference type="ARBA" id="ARBA00022898"/>
    </source>
</evidence>
<reference evidence="13" key="2">
    <citation type="journal article" date="2021" name="PeerJ">
        <title>Extensive microbial diversity within the chicken gut microbiome revealed by metagenomics and culture.</title>
        <authorList>
            <person name="Gilroy R."/>
            <person name="Ravi A."/>
            <person name="Getino M."/>
            <person name="Pursley I."/>
            <person name="Horton D.L."/>
            <person name="Alikhan N.F."/>
            <person name="Baker D."/>
            <person name="Gharbi K."/>
            <person name="Hall N."/>
            <person name="Watson M."/>
            <person name="Adriaenssens E.M."/>
            <person name="Foster-Nyarko E."/>
            <person name="Jarju S."/>
            <person name="Secka A."/>
            <person name="Antonio M."/>
            <person name="Oren A."/>
            <person name="Chaudhuri R.R."/>
            <person name="La Ragione R."/>
            <person name="Hildebrand F."/>
            <person name="Pallen M.J."/>
        </authorList>
    </citation>
    <scope>NUCLEOTIDE SEQUENCE</scope>
    <source>
        <strain evidence="13">1383</strain>
    </source>
</reference>
<dbReference type="FunFam" id="3.40.640.10:FF:000005">
    <property type="entry name" value="Glycine dehydrogenase (decarboxylating), mitochondrial"/>
    <property type="match status" value="1"/>
</dbReference>
<proteinExistence type="inferred from homology"/>
<dbReference type="EC" id="1.4.4.2" evidence="5"/>
<dbReference type="InterPro" id="IPR015421">
    <property type="entry name" value="PyrdxlP-dep_Trfase_major"/>
</dbReference>
<dbReference type="GO" id="GO:0004375">
    <property type="term" value="F:glycine dehydrogenase (decarboxylating) activity"/>
    <property type="evidence" value="ECO:0007669"/>
    <property type="project" value="UniProtKB-EC"/>
</dbReference>
<dbReference type="NCBIfam" id="NF003346">
    <property type="entry name" value="PRK04366.1"/>
    <property type="match status" value="1"/>
</dbReference>
<keyword evidence="10" id="KW-1133">Transmembrane helix</keyword>
<evidence type="ECO:0000256" key="4">
    <source>
        <dbReference type="ARBA" id="ARBA00011690"/>
    </source>
</evidence>
<evidence type="ECO:0000259" key="12">
    <source>
        <dbReference type="Pfam" id="PF21478"/>
    </source>
</evidence>
<comment type="catalytic activity">
    <reaction evidence="8">
        <text>N(6)-[(R)-lipoyl]-L-lysyl-[glycine-cleavage complex H protein] + glycine + H(+) = N(6)-[(R)-S(8)-aminomethyldihydrolipoyl]-L-lysyl-[glycine-cleavage complex H protein] + CO2</text>
        <dbReference type="Rhea" id="RHEA:24304"/>
        <dbReference type="Rhea" id="RHEA-COMP:10494"/>
        <dbReference type="Rhea" id="RHEA-COMP:10495"/>
        <dbReference type="ChEBI" id="CHEBI:15378"/>
        <dbReference type="ChEBI" id="CHEBI:16526"/>
        <dbReference type="ChEBI" id="CHEBI:57305"/>
        <dbReference type="ChEBI" id="CHEBI:83099"/>
        <dbReference type="ChEBI" id="CHEBI:83143"/>
        <dbReference type="EC" id="1.4.4.2"/>
    </reaction>
</comment>
<evidence type="ECO:0000256" key="9">
    <source>
        <dbReference type="PIRSR" id="PIRSR603437-50"/>
    </source>
</evidence>
<dbReference type="SUPFAM" id="SSF53383">
    <property type="entry name" value="PLP-dependent transferases"/>
    <property type="match status" value="2"/>
</dbReference>
<feature type="transmembrane region" description="Helical" evidence="10">
    <location>
        <begin position="327"/>
        <end position="348"/>
    </location>
</feature>
<dbReference type="NCBIfam" id="TIGR00461">
    <property type="entry name" value="gcvP"/>
    <property type="match status" value="1"/>
</dbReference>
<comment type="function">
    <text evidence="2">The glycine cleavage system catalyzes the degradation of glycine. The P protein binds the alpha-amino group of glycine through its pyridoxal phosphate cofactor; CO(2) is released and the remaining methylamine moiety is then transferred to the lipoamide cofactor of the H protein.</text>
</comment>
<protein>
    <recommendedName>
        <fullName evidence="5">glycine dehydrogenase (aminomethyl-transferring)</fullName>
        <ecNumber evidence="5">1.4.4.2</ecNumber>
    </recommendedName>
</protein>
<dbReference type="InterPro" id="IPR015424">
    <property type="entry name" value="PyrdxlP-dep_Trfase"/>
</dbReference>
<comment type="similarity">
    <text evidence="3">Belongs to the GcvP family.</text>
</comment>
<reference evidence="13" key="1">
    <citation type="submission" date="2020-10" db="EMBL/GenBank/DDBJ databases">
        <authorList>
            <person name="Gilroy R."/>
        </authorList>
    </citation>
    <scope>NUCLEOTIDE SEQUENCE</scope>
    <source>
        <strain evidence="13">1383</strain>
    </source>
</reference>
<evidence type="ECO:0000256" key="5">
    <source>
        <dbReference type="ARBA" id="ARBA00012134"/>
    </source>
</evidence>
<evidence type="ECO:0000313" key="14">
    <source>
        <dbReference type="Proteomes" id="UP000824161"/>
    </source>
</evidence>
<gene>
    <name evidence="13" type="primary">gcvP</name>
    <name evidence="13" type="ORF">IAC44_04025</name>
</gene>
<feature type="domain" description="Glycine dehydrogenase C-terminal" evidence="12">
    <location>
        <begin position="775"/>
        <end position="892"/>
    </location>
</feature>
<evidence type="ECO:0000256" key="8">
    <source>
        <dbReference type="ARBA" id="ARBA00049026"/>
    </source>
</evidence>
<keyword evidence="10" id="KW-0472">Membrane</keyword>
<dbReference type="Proteomes" id="UP000824161">
    <property type="component" value="Unassembled WGS sequence"/>
</dbReference>
<dbReference type="Gene3D" id="3.40.640.10">
    <property type="entry name" value="Type I PLP-dependent aspartate aminotransferase-like (Major domain)"/>
    <property type="match status" value="2"/>
</dbReference>
<dbReference type="AlphaFoldDB" id="A0A9D1HBG8"/>
<dbReference type="CDD" id="cd00613">
    <property type="entry name" value="GDC-P"/>
    <property type="match status" value="2"/>
</dbReference>
<dbReference type="GO" id="GO:0019464">
    <property type="term" value="P:glycine decarboxylation via glycine cleavage system"/>
    <property type="evidence" value="ECO:0007669"/>
    <property type="project" value="TreeGrafter"/>
</dbReference>
<feature type="domain" description="Glycine cleavage system P-protein N-terminal" evidence="11">
    <location>
        <begin position="10"/>
        <end position="438"/>
    </location>
</feature>
<dbReference type="GO" id="GO:0030170">
    <property type="term" value="F:pyridoxal phosphate binding"/>
    <property type="evidence" value="ECO:0007669"/>
    <property type="project" value="TreeGrafter"/>
</dbReference>
<dbReference type="PANTHER" id="PTHR11773:SF1">
    <property type="entry name" value="GLYCINE DEHYDROGENASE (DECARBOXYLATING), MITOCHONDRIAL"/>
    <property type="match status" value="1"/>
</dbReference>
<evidence type="ECO:0000256" key="3">
    <source>
        <dbReference type="ARBA" id="ARBA00010756"/>
    </source>
</evidence>
<evidence type="ECO:0000256" key="1">
    <source>
        <dbReference type="ARBA" id="ARBA00001933"/>
    </source>
</evidence>
<keyword evidence="10" id="KW-0812">Transmembrane</keyword>
<name>A0A9D1HBG8_9FLAO</name>
<dbReference type="InterPro" id="IPR020581">
    <property type="entry name" value="GDC_P"/>
</dbReference>
<dbReference type="InterPro" id="IPR015422">
    <property type="entry name" value="PyrdxlP-dep_Trfase_small"/>
</dbReference>
<comment type="subunit">
    <text evidence="4">The glycine cleavage system is composed of four proteins: P, T, L and H.</text>
</comment>
<evidence type="ECO:0000313" key="13">
    <source>
        <dbReference type="EMBL" id="HIT97987.1"/>
    </source>
</evidence>
<dbReference type="Pfam" id="PF21478">
    <property type="entry name" value="GcvP2_C"/>
    <property type="match status" value="1"/>
</dbReference>
<accession>A0A9D1HBG8</accession>
<evidence type="ECO:0000259" key="11">
    <source>
        <dbReference type="Pfam" id="PF02347"/>
    </source>
</evidence>
<keyword evidence="6 9" id="KW-0663">Pyridoxal phosphate</keyword>
<dbReference type="Pfam" id="PF02347">
    <property type="entry name" value="GDC-P"/>
    <property type="match status" value="2"/>
</dbReference>
<dbReference type="InterPro" id="IPR049315">
    <property type="entry name" value="GDC-P_N"/>
</dbReference>
<organism evidence="13 14">
    <name type="scientific">Candidatus Merdimorpha stercoravium</name>
    <dbReference type="NCBI Taxonomy" id="2840863"/>
    <lineage>
        <taxon>Bacteria</taxon>
        <taxon>Pseudomonadati</taxon>
        <taxon>Bacteroidota</taxon>
        <taxon>Flavobacteriia</taxon>
        <taxon>Flavobacteriales</taxon>
        <taxon>Candidatus Merdimorpha</taxon>
    </lineage>
</organism>
<evidence type="ECO:0000256" key="10">
    <source>
        <dbReference type="SAM" id="Phobius"/>
    </source>
</evidence>
<dbReference type="GO" id="GO:0005960">
    <property type="term" value="C:glycine cleavage complex"/>
    <property type="evidence" value="ECO:0007669"/>
    <property type="project" value="TreeGrafter"/>
</dbReference>
<feature type="domain" description="Glycine cleavage system P-protein N-terminal" evidence="11">
    <location>
        <begin position="457"/>
        <end position="732"/>
    </location>
</feature>
<dbReference type="InterPro" id="IPR003437">
    <property type="entry name" value="GcvP"/>
</dbReference>
<comment type="cofactor">
    <cofactor evidence="1 9">
        <name>pyridoxal 5'-phosphate</name>
        <dbReference type="ChEBI" id="CHEBI:597326"/>
    </cofactor>
</comment>
<dbReference type="PANTHER" id="PTHR11773">
    <property type="entry name" value="GLYCINE DEHYDROGENASE, DECARBOXYLATING"/>
    <property type="match status" value="1"/>
</dbReference>